<dbReference type="GO" id="GO:0008270">
    <property type="term" value="F:zinc ion binding"/>
    <property type="evidence" value="ECO:0007669"/>
    <property type="project" value="InterPro"/>
</dbReference>
<feature type="region of interest" description="Disordered" evidence="2">
    <location>
        <begin position="1"/>
        <end position="21"/>
    </location>
</feature>
<keyword evidence="5" id="KW-1185">Reference proteome</keyword>
<dbReference type="SUPFAM" id="SSF51735">
    <property type="entry name" value="NAD(P)-binding Rossmann-fold domains"/>
    <property type="match status" value="1"/>
</dbReference>
<protein>
    <submittedName>
        <fullName evidence="4">NADPH:quinone reductase</fullName>
    </submittedName>
</protein>
<dbReference type="Pfam" id="PF13602">
    <property type="entry name" value="ADH_zinc_N_2"/>
    <property type="match status" value="1"/>
</dbReference>
<gene>
    <name evidence="4" type="ORF">GCM10010238_51470</name>
</gene>
<proteinExistence type="predicted"/>
<dbReference type="Gene3D" id="3.40.50.720">
    <property type="entry name" value="NAD(P)-binding Rossmann-like Domain"/>
    <property type="match status" value="1"/>
</dbReference>
<dbReference type="InterPro" id="IPR036291">
    <property type="entry name" value="NAD(P)-bd_dom_sf"/>
</dbReference>
<accession>A0A918GQY1</accession>
<evidence type="ECO:0000259" key="3">
    <source>
        <dbReference type="SMART" id="SM00829"/>
    </source>
</evidence>
<dbReference type="PANTHER" id="PTHR11695">
    <property type="entry name" value="ALCOHOL DEHYDROGENASE RELATED"/>
    <property type="match status" value="1"/>
</dbReference>
<dbReference type="InterPro" id="IPR050700">
    <property type="entry name" value="YIM1/Zinc_Alcohol_DH_Fams"/>
</dbReference>
<dbReference type="InterPro" id="IPR013154">
    <property type="entry name" value="ADH-like_N"/>
</dbReference>
<dbReference type="PANTHER" id="PTHR11695:SF294">
    <property type="entry name" value="RETICULON-4-INTERACTING PROTEIN 1, MITOCHONDRIAL"/>
    <property type="match status" value="1"/>
</dbReference>
<dbReference type="CDD" id="cd05289">
    <property type="entry name" value="MDR_like_2"/>
    <property type="match status" value="1"/>
</dbReference>
<sequence length="361" mass="37123">MPGAPGRPVAPRPGRPRAVQTADVTVTDTGPATLTGYDAGLYVAQYEGISAVRAITQHTLGGPEVLTLVERPVPKPGRAEALVRVRAAGVNPVDWQTRAGGGVAARLGPPPFTVGWDLAGEVVSLGADAGGLRVGDRVFGLSRFPAQAAAYAEYAVVPVRDLAPVPARLGLVHAAALPLAGLTAWTALTAKAAVRAGDRVLIHAAAGGVGHLAVQIAKSLGAHVTGTARAEKHDFLKGLGADEVVDHRTTPIETITGGFDAILELGGGDNAARSLRLLRPGGVLVDIAHHAPRGLGHGTGLRVATMLVKPDRAALREVARLAATGHLTPVLDRTYPLSDAAVAHRRGERRTTTGKLVLTAE</sequence>
<dbReference type="InterPro" id="IPR002364">
    <property type="entry name" value="Quin_OxRdtase/zeta-crystal_CS"/>
</dbReference>
<dbReference type="AlphaFoldDB" id="A0A918GQY1"/>
<reference evidence="4" key="2">
    <citation type="submission" date="2020-09" db="EMBL/GenBank/DDBJ databases">
        <authorList>
            <person name="Sun Q."/>
            <person name="Ohkuma M."/>
        </authorList>
    </citation>
    <scope>NUCLEOTIDE SEQUENCE</scope>
    <source>
        <strain evidence="4">JCM 4234</strain>
    </source>
</reference>
<dbReference type="Proteomes" id="UP000653493">
    <property type="component" value="Unassembled WGS sequence"/>
</dbReference>
<evidence type="ECO:0000313" key="5">
    <source>
        <dbReference type="Proteomes" id="UP000653493"/>
    </source>
</evidence>
<dbReference type="InterPro" id="IPR020843">
    <property type="entry name" value="ER"/>
</dbReference>
<dbReference type="PROSITE" id="PS01162">
    <property type="entry name" value="QOR_ZETA_CRYSTAL"/>
    <property type="match status" value="1"/>
</dbReference>
<comment type="caution">
    <text evidence="4">The sequence shown here is derived from an EMBL/GenBank/DDBJ whole genome shotgun (WGS) entry which is preliminary data.</text>
</comment>
<feature type="domain" description="Enoyl reductase (ER)" evidence="3">
    <location>
        <begin position="61"/>
        <end position="358"/>
    </location>
</feature>
<dbReference type="SUPFAM" id="SSF50129">
    <property type="entry name" value="GroES-like"/>
    <property type="match status" value="1"/>
</dbReference>
<dbReference type="SMART" id="SM00829">
    <property type="entry name" value="PKS_ER"/>
    <property type="match status" value="1"/>
</dbReference>
<dbReference type="Pfam" id="PF08240">
    <property type="entry name" value="ADH_N"/>
    <property type="match status" value="1"/>
</dbReference>
<evidence type="ECO:0000256" key="2">
    <source>
        <dbReference type="SAM" id="MobiDB-lite"/>
    </source>
</evidence>
<dbReference type="GO" id="GO:0016491">
    <property type="term" value="F:oxidoreductase activity"/>
    <property type="evidence" value="ECO:0007669"/>
    <property type="project" value="UniProtKB-KW"/>
</dbReference>
<reference evidence="4" key="1">
    <citation type="journal article" date="2014" name="Int. J. Syst. Evol. Microbiol.">
        <title>Complete genome sequence of Corynebacterium casei LMG S-19264T (=DSM 44701T), isolated from a smear-ripened cheese.</title>
        <authorList>
            <consortium name="US DOE Joint Genome Institute (JGI-PGF)"/>
            <person name="Walter F."/>
            <person name="Albersmeier A."/>
            <person name="Kalinowski J."/>
            <person name="Ruckert C."/>
        </authorList>
    </citation>
    <scope>NUCLEOTIDE SEQUENCE</scope>
    <source>
        <strain evidence="4">JCM 4234</strain>
    </source>
</reference>
<dbReference type="Gene3D" id="3.90.180.10">
    <property type="entry name" value="Medium-chain alcohol dehydrogenases, catalytic domain"/>
    <property type="match status" value="1"/>
</dbReference>
<dbReference type="EMBL" id="BMSL01000019">
    <property type="protein sequence ID" value="GGS55753.1"/>
    <property type="molecule type" value="Genomic_DNA"/>
</dbReference>
<name>A0A918GQY1_STRGD</name>
<keyword evidence="1" id="KW-0560">Oxidoreductase</keyword>
<evidence type="ECO:0000256" key="1">
    <source>
        <dbReference type="ARBA" id="ARBA00023002"/>
    </source>
</evidence>
<organism evidence="4 5">
    <name type="scientific">Streptomyces griseoviridis</name>
    <dbReference type="NCBI Taxonomy" id="45398"/>
    <lineage>
        <taxon>Bacteria</taxon>
        <taxon>Bacillati</taxon>
        <taxon>Actinomycetota</taxon>
        <taxon>Actinomycetes</taxon>
        <taxon>Kitasatosporales</taxon>
        <taxon>Streptomycetaceae</taxon>
        <taxon>Streptomyces</taxon>
    </lineage>
</organism>
<dbReference type="InterPro" id="IPR011032">
    <property type="entry name" value="GroES-like_sf"/>
</dbReference>
<evidence type="ECO:0000313" key="4">
    <source>
        <dbReference type="EMBL" id="GGS55753.1"/>
    </source>
</evidence>